<accession>A0A9C6TN78</accession>
<feature type="region of interest" description="Disordered" evidence="1">
    <location>
        <begin position="84"/>
        <end position="111"/>
    </location>
</feature>
<name>A0A9C6TN78_ARADU</name>
<feature type="compositionally biased region" description="Pro residues" evidence="1">
    <location>
        <begin position="88"/>
        <end position="97"/>
    </location>
</feature>
<dbReference type="AlphaFoldDB" id="A0A9C6TN78"/>
<reference evidence="2" key="1">
    <citation type="journal article" date="2016" name="Nat. Genet.">
        <title>The genome sequences of Arachis duranensis and Arachis ipaensis, the diploid ancestors of cultivated peanut.</title>
        <authorList>
            <person name="Bertioli D.J."/>
            <person name="Cannon S.B."/>
            <person name="Froenicke L."/>
            <person name="Huang G."/>
            <person name="Farmer A.D."/>
            <person name="Cannon E.K."/>
            <person name="Liu X."/>
            <person name="Gao D."/>
            <person name="Clevenger J."/>
            <person name="Dash S."/>
            <person name="Ren L."/>
            <person name="Moretzsohn M.C."/>
            <person name="Shirasawa K."/>
            <person name="Huang W."/>
            <person name="Vidigal B."/>
            <person name="Abernathy B."/>
            <person name="Chu Y."/>
            <person name="Niederhuth C.E."/>
            <person name="Umale P."/>
            <person name="Araujo A.C."/>
            <person name="Kozik A."/>
            <person name="Kim K.D."/>
            <person name="Burow M.D."/>
            <person name="Varshney R.K."/>
            <person name="Wang X."/>
            <person name="Zhang X."/>
            <person name="Barkley N."/>
            <person name="Guimaraes P.M."/>
            <person name="Isobe S."/>
            <person name="Guo B."/>
            <person name="Liao B."/>
            <person name="Stalker H.T."/>
            <person name="Schmitz R.J."/>
            <person name="Scheffler B.E."/>
            <person name="Leal-Bertioli S.C."/>
            <person name="Xun X."/>
            <person name="Jackson S.A."/>
            <person name="Michelmore R."/>
            <person name="Ozias-Akins P."/>
        </authorList>
    </citation>
    <scope>NUCLEOTIDE SEQUENCE [LARGE SCALE GENOMIC DNA]</scope>
    <source>
        <strain evidence="2">cv. V14167</strain>
    </source>
</reference>
<sequence length="188" mass="20266">MEERKKEKEGRRDGGLKEEKKERENGEERETTPVGLTATIAVAVPSGGRSEREEESTDEGERRGGSSLLPPWRPAARVITASFVGSLPPNPFLPPPLESRTGEGEDAGQCREEECDPLHNAAPPCVVAVAELPWLPPARFKGREAQGERKIGGGGFCSSGRASTAFHRCRSATVHRAAPRHVAAGNCY</sequence>
<evidence type="ECO:0000313" key="2">
    <source>
        <dbReference type="Proteomes" id="UP000515211"/>
    </source>
</evidence>
<reference evidence="3" key="2">
    <citation type="submission" date="2025-08" db="UniProtKB">
        <authorList>
            <consortium name="RefSeq"/>
        </authorList>
    </citation>
    <scope>IDENTIFICATION</scope>
    <source>
        <tissue evidence="3">Whole plant</tissue>
    </source>
</reference>
<dbReference type="RefSeq" id="XP_052117085.1">
    <property type="nucleotide sequence ID" value="XM_052261125.1"/>
</dbReference>
<feature type="region of interest" description="Disordered" evidence="1">
    <location>
        <begin position="1"/>
        <end position="71"/>
    </location>
</feature>
<organism evidence="2 3">
    <name type="scientific">Arachis duranensis</name>
    <name type="common">Wild peanut</name>
    <dbReference type="NCBI Taxonomy" id="130453"/>
    <lineage>
        <taxon>Eukaryota</taxon>
        <taxon>Viridiplantae</taxon>
        <taxon>Streptophyta</taxon>
        <taxon>Embryophyta</taxon>
        <taxon>Tracheophyta</taxon>
        <taxon>Spermatophyta</taxon>
        <taxon>Magnoliopsida</taxon>
        <taxon>eudicotyledons</taxon>
        <taxon>Gunneridae</taxon>
        <taxon>Pentapetalae</taxon>
        <taxon>rosids</taxon>
        <taxon>fabids</taxon>
        <taxon>Fabales</taxon>
        <taxon>Fabaceae</taxon>
        <taxon>Papilionoideae</taxon>
        <taxon>50 kb inversion clade</taxon>
        <taxon>dalbergioids sensu lato</taxon>
        <taxon>Dalbergieae</taxon>
        <taxon>Pterocarpus clade</taxon>
        <taxon>Arachis</taxon>
    </lineage>
</organism>
<gene>
    <name evidence="3" type="primary">LOC107472135</name>
</gene>
<keyword evidence="2" id="KW-1185">Reference proteome</keyword>
<feature type="compositionally biased region" description="Basic and acidic residues" evidence="1">
    <location>
        <begin position="1"/>
        <end position="31"/>
    </location>
</feature>
<protein>
    <submittedName>
        <fullName evidence="3">Uncharacterized protein LOC107472135</fullName>
    </submittedName>
</protein>
<proteinExistence type="predicted"/>
<dbReference type="KEGG" id="adu:107472135"/>
<feature type="compositionally biased region" description="Basic and acidic residues" evidence="1">
    <location>
        <begin position="100"/>
        <end position="111"/>
    </location>
</feature>
<dbReference type="Proteomes" id="UP000515211">
    <property type="component" value="Chromosome 4"/>
</dbReference>
<dbReference type="GeneID" id="107472135"/>
<evidence type="ECO:0000256" key="1">
    <source>
        <dbReference type="SAM" id="MobiDB-lite"/>
    </source>
</evidence>
<evidence type="ECO:0000313" key="3">
    <source>
        <dbReference type="RefSeq" id="XP_052117085.1"/>
    </source>
</evidence>